<dbReference type="InterPro" id="IPR056822">
    <property type="entry name" value="TEN_NHL"/>
</dbReference>
<proteinExistence type="predicted"/>
<reference evidence="2" key="2">
    <citation type="submission" date="2017-05" db="UniProtKB">
        <authorList>
            <consortium name="EnsemblMetazoa"/>
        </authorList>
    </citation>
    <scope>IDENTIFICATION</scope>
</reference>
<dbReference type="InParanoid" id="A0A1X7VMK9"/>
<dbReference type="EnsemblMetazoa" id="XM_003383877.2">
    <property type="protein sequence ID" value="XP_003383925.1"/>
    <property type="gene ID" value="LOC100636777"/>
</dbReference>
<name>A0A1X7VMK9_AMPQE</name>
<dbReference type="Gene3D" id="2.120.10.30">
    <property type="entry name" value="TolB, C-terminal domain"/>
    <property type="match status" value="3"/>
</dbReference>
<accession>A0A1X7VMK9</accession>
<dbReference type="Pfam" id="PF25021">
    <property type="entry name" value="TEN_NHL"/>
    <property type="match status" value="1"/>
</dbReference>
<sequence>MATGSLQLPVVQKTIGGLSSILRGDGSQSVKEDAILSHLKALETDSRFNIDPEFPSDGNWFNTGGKPLSFSSGQLEGNLILLDFFTYCCINCLHLLPDLAKLESKFSHNEGLLVVGVHSPKFPNEKGDSNLLNAILRYDIHHPVLNDVNIILWEKLGISCWPTVVLIGPGNKLIYYIIGEGHYMEMELFVSTALRYYKSSGVLRGVSVGVALEKDKVEESILSFPGKLVSFKRGGVSELLCISDSSNHRVLVVDAVTGLVKQVYGSGSPGFKDGRGKEAEFNCPQGLVICEECVYVADTENHLIRKISLSDDFVLTVAGTGYQGNDKEGGKVGKEQEISSPWDLAINSDCSIIYIAMAGTHQLWAYFLNNAQLFKKVEYGRGSVVRMVGSGEEANKNNSFPYKAALAQPSGLSLTKDGSILYVADSESSTIRSVSLNEGGGVKAVVGGALDPMDLFAYGDVDGKGRDVKLQHPMGVAWDDTNQLLYIADSFNHKIKVVNPKTKVCSTLAGTGSPGLVDGSFEVAQFSEPAGLCMSQEGDTLYVADTNNHAIRILDLKEKKVSQVKLRLSQDSTANAEDTDCSSSYTPITNPRFVSMVTLSPLSVPPKGDLEISLTFELQTGYELNDGSIWQLIPLPTDSPVAFTSPVNKKGTVQLLAPLVIKLSLGDTLDVSNVKVTIQLELFIIGCSLIDDACHMKQCIINQPLHFSEQSSPAAHSISHLIIMSEDQQD</sequence>
<dbReference type="OMA" id="IAMAGVH"/>
<dbReference type="PROSITE" id="PS51352">
    <property type="entry name" value="THIOREDOXIN_2"/>
    <property type="match status" value="1"/>
</dbReference>
<dbReference type="OrthoDB" id="273823at2759"/>
<dbReference type="SUPFAM" id="SSF52833">
    <property type="entry name" value="Thioredoxin-like"/>
    <property type="match status" value="1"/>
</dbReference>
<dbReference type="EnsemblMetazoa" id="Aqu2.1.40638_001">
    <property type="protein sequence ID" value="Aqu2.1.40638_001"/>
    <property type="gene ID" value="Aqu2.1.40638"/>
</dbReference>
<dbReference type="InterPro" id="IPR036249">
    <property type="entry name" value="Thioredoxin-like_sf"/>
</dbReference>
<dbReference type="InterPro" id="IPR012336">
    <property type="entry name" value="Thioredoxin-like_fold"/>
</dbReference>
<dbReference type="CDD" id="cd14951">
    <property type="entry name" value="NHL-2_like"/>
    <property type="match status" value="1"/>
</dbReference>
<dbReference type="PANTHER" id="PTHR46388">
    <property type="entry name" value="NHL REPEAT-CONTAINING PROTEIN 2"/>
    <property type="match status" value="1"/>
</dbReference>
<evidence type="ECO:0000313" key="3">
    <source>
        <dbReference type="Proteomes" id="UP000007879"/>
    </source>
</evidence>
<dbReference type="InterPro" id="IPR045302">
    <property type="entry name" value="NHL2_NHL_rpt_dom"/>
</dbReference>
<dbReference type="PANTHER" id="PTHR46388:SF2">
    <property type="entry name" value="NHL REPEAT-CONTAINING PROTEIN 2"/>
    <property type="match status" value="1"/>
</dbReference>
<organism evidence="2">
    <name type="scientific">Amphimedon queenslandica</name>
    <name type="common">Sponge</name>
    <dbReference type="NCBI Taxonomy" id="400682"/>
    <lineage>
        <taxon>Eukaryota</taxon>
        <taxon>Metazoa</taxon>
        <taxon>Porifera</taxon>
        <taxon>Demospongiae</taxon>
        <taxon>Heteroscleromorpha</taxon>
        <taxon>Haplosclerida</taxon>
        <taxon>Niphatidae</taxon>
        <taxon>Amphimedon</taxon>
    </lineage>
</organism>
<keyword evidence="3" id="KW-1185">Reference proteome</keyword>
<evidence type="ECO:0000313" key="2">
    <source>
        <dbReference type="EnsemblMetazoa" id="Aqu2.1.40638_001"/>
    </source>
</evidence>
<feature type="domain" description="Thioredoxin" evidence="1">
    <location>
        <begin position="39"/>
        <end position="195"/>
    </location>
</feature>
<dbReference type="Gene3D" id="3.40.30.10">
    <property type="entry name" value="Glutaredoxin"/>
    <property type="match status" value="1"/>
</dbReference>
<dbReference type="eggNOG" id="KOG2177">
    <property type="taxonomic scope" value="Eukaryota"/>
</dbReference>
<dbReference type="STRING" id="400682.A0A1X7VMK9"/>
<dbReference type="InterPro" id="IPR013766">
    <property type="entry name" value="Thioredoxin_domain"/>
</dbReference>
<dbReference type="AlphaFoldDB" id="A0A1X7VMK9"/>
<dbReference type="Proteomes" id="UP000007879">
    <property type="component" value="Unassembled WGS sequence"/>
</dbReference>
<evidence type="ECO:0000259" key="1">
    <source>
        <dbReference type="PROSITE" id="PS51352"/>
    </source>
</evidence>
<dbReference type="KEGG" id="aqu:100636777"/>
<dbReference type="SUPFAM" id="SSF101898">
    <property type="entry name" value="NHL repeat"/>
    <property type="match status" value="1"/>
</dbReference>
<dbReference type="Pfam" id="PF13905">
    <property type="entry name" value="Thioredoxin_8"/>
    <property type="match status" value="1"/>
</dbReference>
<reference evidence="3" key="1">
    <citation type="journal article" date="2010" name="Nature">
        <title>The Amphimedon queenslandica genome and the evolution of animal complexity.</title>
        <authorList>
            <person name="Srivastava M."/>
            <person name="Simakov O."/>
            <person name="Chapman J."/>
            <person name="Fahey B."/>
            <person name="Gauthier M.E."/>
            <person name="Mitros T."/>
            <person name="Richards G.S."/>
            <person name="Conaco C."/>
            <person name="Dacre M."/>
            <person name="Hellsten U."/>
            <person name="Larroux C."/>
            <person name="Putnam N.H."/>
            <person name="Stanke M."/>
            <person name="Adamska M."/>
            <person name="Darling A."/>
            <person name="Degnan S.M."/>
            <person name="Oakley T.H."/>
            <person name="Plachetzki D.C."/>
            <person name="Zhai Y."/>
            <person name="Adamski M."/>
            <person name="Calcino A."/>
            <person name="Cummins S.F."/>
            <person name="Goodstein D.M."/>
            <person name="Harris C."/>
            <person name="Jackson D.J."/>
            <person name="Leys S.P."/>
            <person name="Shu S."/>
            <person name="Woodcroft B.J."/>
            <person name="Vervoort M."/>
            <person name="Kosik K.S."/>
            <person name="Manning G."/>
            <person name="Degnan B.M."/>
            <person name="Rokhsar D.S."/>
        </authorList>
    </citation>
    <scope>NUCLEOTIDE SEQUENCE [LARGE SCALE GENOMIC DNA]</scope>
</reference>
<dbReference type="FunCoup" id="A0A1X7VMK9">
    <property type="interactions" value="652"/>
</dbReference>
<protein>
    <recommendedName>
        <fullName evidence="1">Thioredoxin domain-containing protein</fullName>
    </recommendedName>
</protein>
<gene>
    <name evidence="2" type="primary">100636777</name>
</gene>
<dbReference type="InterPro" id="IPR011042">
    <property type="entry name" value="6-blade_b-propeller_TolB-like"/>
</dbReference>